<reference evidence="2 3" key="1">
    <citation type="journal article" date="2017" name="Genome Biol.">
        <title>New reference genome sequences of hot pepper reveal the massive evolution of plant disease-resistance genes by retroduplication.</title>
        <authorList>
            <person name="Kim S."/>
            <person name="Park J."/>
            <person name="Yeom S.I."/>
            <person name="Kim Y.M."/>
            <person name="Seo E."/>
            <person name="Kim K.T."/>
            <person name="Kim M.S."/>
            <person name="Lee J.M."/>
            <person name="Cheong K."/>
            <person name="Shin H.S."/>
            <person name="Kim S.B."/>
            <person name="Han K."/>
            <person name="Lee J."/>
            <person name="Park M."/>
            <person name="Lee H.A."/>
            <person name="Lee H.Y."/>
            <person name="Lee Y."/>
            <person name="Oh S."/>
            <person name="Lee J.H."/>
            <person name="Choi E."/>
            <person name="Choi E."/>
            <person name="Lee S.E."/>
            <person name="Jeon J."/>
            <person name="Kim H."/>
            <person name="Choi G."/>
            <person name="Song H."/>
            <person name="Lee J."/>
            <person name="Lee S.C."/>
            <person name="Kwon J.K."/>
            <person name="Lee H.Y."/>
            <person name="Koo N."/>
            <person name="Hong Y."/>
            <person name="Kim R.W."/>
            <person name="Kang W.H."/>
            <person name="Huh J.H."/>
            <person name="Kang B.C."/>
            <person name="Yang T.J."/>
            <person name="Lee Y.H."/>
            <person name="Bennetzen J.L."/>
            <person name="Choi D."/>
        </authorList>
    </citation>
    <scope>NUCLEOTIDE SEQUENCE [LARGE SCALE GENOMIC DNA]</scope>
    <source>
        <strain evidence="3">cv. PBC81</strain>
    </source>
</reference>
<accession>A0A2G2VE98</accession>
<dbReference type="OrthoDB" id="1306420at2759"/>
<feature type="signal peptide" evidence="1">
    <location>
        <begin position="1"/>
        <end position="22"/>
    </location>
</feature>
<feature type="chain" id="PRO_5013713489" evidence="1">
    <location>
        <begin position="23"/>
        <end position="201"/>
    </location>
</feature>
<keyword evidence="1" id="KW-0732">Signal</keyword>
<evidence type="ECO:0000313" key="2">
    <source>
        <dbReference type="EMBL" id="PHT31303.1"/>
    </source>
</evidence>
<dbReference type="InterPro" id="IPR036879">
    <property type="entry name" value="TF_MADSbox_sf"/>
</dbReference>
<protein>
    <submittedName>
        <fullName evidence="2">Uncharacterized protein</fullName>
    </submittedName>
</protein>
<organism evidence="2 3">
    <name type="scientific">Capsicum baccatum</name>
    <name type="common">Peruvian pepper</name>
    <dbReference type="NCBI Taxonomy" id="33114"/>
    <lineage>
        <taxon>Eukaryota</taxon>
        <taxon>Viridiplantae</taxon>
        <taxon>Streptophyta</taxon>
        <taxon>Embryophyta</taxon>
        <taxon>Tracheophyta</taxon>
        <taxon>Spermatophyta</taxon>
        <taxon>Magnoliopsida</taxon>
        <taxon>eudicotyledons</taxon>
        <taxon>Gunneridae</taxon>
        <taxon>Pentapetalae</taxon>
        <taxon>asterids</taxon>
        <taxon>lamiids</taxon>
        <taxon>Solanales</taxon>
        <taxon>Solanaceae</taxon>
        <taxon>Solanoideae</taxon>
        <taxon>Capsiceae</taxon>
        <taxon>Capsicum</taxon>
    </lineage>
</organism>
<dbReference type="GO" id="GO:0046983">
    <property type="term" value="F:protein dimerization activity"/>
    <property type="evidence" value="ECO:0007669"/>
    <property type="project" value="InterPro"/>
</dbReference>
<gene>
    <name evidence="2" type="ORF">CQW23_27640</name>
</gene>
<dbReference type="EMBL" id="MLFT02000012">
    <property type="protein sequence ID" value="PHT31303.1"/>
    <property type="molecule type" value="Genomic_DNA"/>
</dbReference>
<dbReference type="AlphaFoldDB" id="A0A2G2VE98"/>
<name>A0A2G2VE98_CAPBA</name>
<dbReference type="Gene3D" id="3.40.1810.10">
    <property type="entry name" value="Transcription factor, MADS-box"/>
    <property type="match status" value="1"/>
</dbReference>
<comment type="caution">
    <text evidence="2">The sequence shown here is derived from an EMBL/GenBank/DDBJ whole genome shotgun (WGS) entry which is preliminary data.</text>
</comment>
<sequence length="201" mass="23061">MKKTMELSVLCIVKACTIMVDADGMVETWPRDRNDRYQHRHSLNKKKHTNNVAVENPKDVLYKLDSKIEAWLLDRVTKKGWHEAQIRLGVGITHPLFDLIEACLTIDDQVILVIRKTIALILKEGFNMLKDDSGALGYTIVGKMRVEHVVVHYTLDMDMEKQSIMDFGSDYVELGYKLEVELELESGDDVVFLTYPAVQLH</sequence>
<evidence type="ECO:0000256" key="1">
    <source>
        <dbReference type="SAM" id="SignalP"/>
    </source>
</evidence>
<dbReference type="Proteomes" id="UP000224567">
    <property type="component" value="Unassembled WGS sequence"/>
</dbReference>
<dbReference type="GO" id="GO:0003677">
    <property type="term" value="F:DNA binding"/>
    <property type="evidence" value="ECO:0007669"/>
    <property type="project" value="InterPro"/>
</dbReference>
<keyword evidence="3" id="KW-1185">Reference proteome</keyword>
<reference evidence="3" key="2">
    <citation type="journal article" date="2017" name="J. Anim. Genet.">
        <title>Multiple reference genome sequences of hot pepper reveal the massive evolution of plant disease resistance genes by retroduplication.</title>
        <authorList>
            <person name="Kim S."/>
            <person name="Park J."/>
            <person name="Yeom S.-I."/>
            <person name="Kim Y.-M."/>
            <person name="Seo E."/>
            <person name="Kim K.-T."/>
            <person name="Kim M.-S."/>
            <person name="Lee J.M."/>
            <person name="Cheong K."/>
            <person name="Shin H.-S."/>
            <person name="Kim S.-B."/>
            <person name="Han K."/>
            <person name="Lee J."/>
            <person name="Park M."/>
            <person name="Lee H.-A."/>
            <person name="Lee H.-Y."/>
            <person name="Lee Y."/>
            <person name="Oh S."/>
            <person name="Lee J.H."/>
            <person name="Choi E."/>
            <person name="Choi E."/>
            <person name="Lee S.E."/>
            <person name="Jeon J."/>
            <person name="Kim H."/>
            <person name="Choi G."/>
            <person name="Song H."/>
            <person name="Lee J."/>
            <person name="Lee S.-C."/>
            <person name="Kwon J.-K."/>
            <person name="Lee H.-Y."/>
            <person name="Koo N."/>
            <person name="Hong Y."/>
            <person name="Kim R.W."/>
            <person name="Kang W.-H."/>
            <person name="Huh J.H."/>
            <person name="Kang B.-C."/>
            <person name="Yang T.-J."/>
            <person name="Lee Y.-H."/>
            <person name="Bennetzen J.L."/>
            <person name="Choi D."/>
        </authorList>
    </citation>
    <scope>NUCLEOTIDE SEQUENCE [LARGE SCALE GENOMIC DNA]</scope>
    <source>
        <strain evidence="3">cv. PBC81</strain>
    </source>
</reference>
<dbReference type="SUPFAM" id="SSF55455">
    <property type="entry name" value="SRF-like"/>
    <property type="match status" value="1"/>
</dbReference>
<proteinExistence type="predicted"/>
<evidence type="ECO:0000313" key="3">
    <source>
        <dbReference type="Proteomes" id="UP000224567"/>
    </source>
</evidence>